<dbReference type="EMBL" id="VSRR010000263">
    <property type="protein sequence ID" value="MPC13183.1"/>
    <property type="molecule type" value="Genomic_DNA"/>
</dbReference>
<protein>
    <submittedName>
        <fullName evidence="2">Uncharacterized protein</fullName>
    </submittedName>
</protein>
<reference evidence="2 3" key="1">
    <citation type="submission" date="2019-05" db="EMBL/GenBank/DDBJ databases">
        <title>Another draft genome of Portunus trituberculatus and its Hox gene families provides insights of decapod evolution.</title>
        <authorList>
            <person name="Jeong J.-H."/>
            <person name="Song I."/>
            <person name="Kim S."/>
            <person name="Choi T."/>
            <person name="Kim D."/>
            <person name="Ryu S."/>
            <person name="Kim W."/>
        </authorList>
    </citation>
    <scope>NUCLEOTIDE SEQUENCE [LARGE SCALE GENOMIC DNA]</scope>
    <source>
        <tissue evidence="2">Muscle</tissue>
    </source>
</reference>
<evidence type="ECO:0000313" key="2">
    <source>
        <dbReference type="EMBL" id="MPC13183.1"/>
    </source>
</evidence>
<proteinExistence type="predicted"/>
<sequence length="149" mass="16049">MRPEWTFLSVCLTPLGPCGVRGPKTAALRGGAWECRDKGGAGKGGVMLPGSLPFGTLTGLAPHPSYRHHQRSPTSAPRSRRGGRLDHSVRPQRTLIWFTLSSTLAGNTARSRANFSLPTFPPPRASAAPPLSLPNASCQWEEWNLKQVA</sequence>
<evidence type="ECO:0000313" key="3">
    <source>
        <dbReference type="Proteomes" id="UP000324222"/>
    </source>
</evidence>
<evidence type="ECO:0000256" key="1">
    <source>
        <dbReference type="SAM" id="MobiDB-lite"/>
    </source>
</evidence>
<organism evidence="2 3">
    <name type="scientific">Portunus trituberculatus</name>
    <name type="common">Swimming crab</name>
    <name type="synonym">Neptunus trituberculatus</name>
    <dbReference type="NCBI Taxonomy" id="210409"/>
    <lineage>
        <taxon>Eukaryota</taxon>
        <taxon>Metazoa</taxon>
        <taxon>Ecdysozoa</taxon>
        <taxon>Arthropoda</taxon>
        <taxon>Crustacea</taxon>
        <taxon>Multicrustacea</taxon>
        <taxon>Malacostraca</taxon>
        <taxon>Eumalacostraca</taxon>
        <taxon>Eucarida</taxon>
        <taxon>Decapoda</taxon>
        <taxon>Pleocyemata</taxon>
        <taxon>Brachyura</taxon>
        <taxon>Eubrachyura</taxon>
        <taxon>Portunoidea</taxon>
        <taxon>Portunidae</taxon>
        <taxon>Portuninae</taxon>
        <taxon>Portunus</taxon>
    </lineage>
</organism>
<comment type="caution">
    <text evidence="2">The sequence shown here is derived from an EMBL/GenBank/DDBJ whole genome shotgun (WGS) entry which is preliminary data.</text>
</comment>
<gene>
    <name evidence="2" type="ORF">E2C01_005905</name>
</gene>
<feature type="region of interest" description="Disordered" evidence="1">
    <location>
        <begin position="58"/>
        <end position="88"/>
    </location>
</feature>
<dbReference type="AlphaFoldDB" id="A0A5B7D0C8"/>
<accession>A0A5B7D0C8</accession>
<dbReference type="Proteomes" id="UP000324222">
    <property type="component" value="Unassembled WGS sequence"/>
</dbReference>
<keyword evidence="3" id="KW-1185">Reference proteome</keyword>
<name>A0A5B7D0C8_PORTR</name>